<dbReference type="InterPro" id="IPR014756">
    <property type="entry name" value="Ig_E-set"/>
</dbReference>
<dbReference type="InterPro" id="IPR013783">
    <property type="entry name" value="Ig-like_fold"/>
</dbReference>
<dbReference type="AlphaFoldDB" id="A0A833UXH9"/>
<proteinExistence type="predicted"/>
<reference evidence="2" key="1">
    <citation type="submission" date="2020-01" db="EMBL/GenBank/DDBJ databases">
        <title>Genome sequence of Kobresia littledalei, the first chromosome-level genome in the family Cyperaceae.</title>
        <authorList>
            <person name="Qu G."/>
        </authorList>
    </citation>
    <scope>NUCLEOTIDE SEQUENCE</scope>
    <source>
        <strain evidence="2">C.B.Clarke</strain>
        <tissue evidence="2">Leaf</tissue>
    </source>
</reference>
<dbReference type="EMBL" id="SWLB01000207">
    <property type="protein sequence ID" value="KAF3319781.1"/>
    <property type="molecule type" value="Genomic_DNA"/>
</dbReference>
<feature type="domain" description="AMP-activated protein kinase glycogen-binding" evidence="1">
    <location>
        <begin position="100"/>
        <end position="181"/>
    </location>
</feature>
<dbReference type="Pfam" id="PF16561">
    <property type="entry name" value="AMPK1_CBM"/>
    <property type="match status" value="1"/>
</dbReference>
<evidence type="ECO:0000313" key="3">
    <source>
        <dbReference type="Proteomes" id="UP000623129"/>
    </source>
</evidence>
<dbReference type="GO" id="GO:0019203">
    <property type="term" value="F:carbohydrate phosphatase activity"/>
    <property type="evidence" value="ECO:0007669"/>
    <property type="project" value="TreeGrafter"/>
</dbReference>
<keyword evidence="3" id="KW-1185">Reference proteome</keyword>
<evidence type="ECO:0000259" key="1">
    <source>
        <dbReference type="Pfam" id="PF16561"/>
    </source>
</evidence>
<protein>
    <recommendedName>
        <fullName evidence="1">AMP-activated protein kinase glycogen-binding domain-containing protein</fullName>
    </recommendedName>
</protein>
<dbReference type="SUPFAM" id="SSF81296">
    <property type="entry name" value="E set domains"/>
    <property type="match status" value="1"/>
</dbReference>
<evidence type="ECO:0000313" key="2">
    <source>
        <dbReference type="EMBL" id="KAF3319781.1"/>
    </source>
</evidence>
<dbReference type="CDD" id="cd02859">
    <property type="entry name" value="E_set_AMPKbeta_like_N"/>
    <property type="match status" value="1"/>
</dbReference>
<dbReference type="InterPro" id="IPR052832">
    <property type="entry name" value="Starch-Glucan_Phosphatase"/>
</dbReference>
<dbReference type="Gene3D" id="2.60.40.10">
    <property type="entry name" value="Immunoglobulins"/>
    <property type="match status" value="1"/>
</dbReference>
<dbReference type="PANTHER" id="PTHR46642">
    <property type="entry name" value="DUAL SPECIFICITY PHOSPHATASE, SUBGROUP, CATALYTIC DOMAIN"/>
    <property type="match status" value="1"/>
</dbReference>
<sequence length="220" mass="25017">MDRSSFVEPVVLTPRSHTPVAHGPSSHQRKPFSVNLMQGTRLGDFSVKVIGKVAYMFWILNYRLNEACHLLLSKRPCFPKLEAIKNATADILTGISKSTVTLSWPGSNCSTVEVSGLDIGWGQRIPLTYDKEKGVWSLKRELAEGRYEYKFVIDGEWKCNENEALTSPNGDGHVNNYIEVYGKGSNKEERELRNRLTSENCDLTKEERLMIREFLEQFGE</sequence>
<accession>A0A833UXH9</accession>
<gene>
    <name evidence="2" type="ORF">FCM35_KLT21953</name>
</gene>
<dbReference type="InterPro" id="IPR032640">
    <property type="entry name" value="AMPK1_CBM"/>
</dbReference>
<name>A0A833UXH9_9POAL</name>
<dbReference type="FunFam" id="2.60.40.10:FF:000992">
    <property type="entry name" value="Phosphoglucan phosphatase DSP4, chloroplastic"/>
    <property type="match status" value="1"/>
</dbReference>
<dbReference type="GO" id="GO:2001070">
    <property type="term" value="F:starch binding"/>
    <property type="evidence" value="ECO:0007669"/>
    <property type="project" value="TreeGrafter"/>
</dbReference>
<dbReference type="Proteomes" id="UP000623129">
    <property type="component" value="Unassembled WGS sequence"/>
</dbReference>
<comment type="caution">
    <text evidence="2">The sequence shown here is derived from an EMBL/GenBank/DDBJ whole genome shotgun (WGS) entry which is preliminary data.</text>
</comment>
<dbReference type="GO" id="GO:0009507">
    <property type="term" value="C:chloroplast"/>
    <property type="evidence" value="ECO:0007669"/>
    <property type="project" value="TreeGrafter"/>
</dbReference>
<organism evidence="2 3">
    <name type="scientific">Carex littledalei</name>
    <dbReference type="NCBI Taxonomy" id="544730"/>
    <lineage>
        <taxon>Eukaryota</taxon>
        <taxon>Viridiplantae</taxon>
        <taxon>Streptophyta</taxon>
        <taxon>Embryophyta</taxon>
        <taxon>Tracheophyta</taxon>
        <taxon>Spermatophyta</taxon>
        <taxon>Magnoliopsida</taxon>
        <taxon>Liliopsida</taxon>
        <taxon>Poales</taxon>
        <taxon>Cyperaceae</taxon>
        <taxon>Cyperoideae</taxon>
        <taxon>Cariceae</taxon>
        <taxon>Carex</taxon>
        <taxon>Carex subgen. Euthyceras</taxon>
    </lineage>
</organism>
<dbReference type="PANTHER" id="PTHR46642:SF3">
    <property type="entry name" value="PHOSPHOGLUCAN PHOSPHATASE DSP4, CHLOROPLASTIC"/>
    <property type="match status" value="1"/>
</dbReference>
<dbReference type="GO" id="GO:0005983">
    <property type="term" value="P:starch catabolic process"/>
    <property type="evidence" value="ECO:0007669"/>
    <property type="project" value="TreeGrafter"/>
</dbReference>
<dbReference type="OrthoDB" id="273181at2759"/>